<comment type="caution">
    <text evidence="5">The sequence shown here is derived from an EMBL/GenBank/DDBJ whole genome shotgun (WGS) entry which is preliminary data.</text>
</comment>
<name>A0A4Y9EVA4_9DEIN</name>
<evidence type="ECO:0000313" key="7">
    <source>
        <dbReference type="Proteomes" id="UP000297668"/>
    </source>
</evidence>
<dbReference type="InterPro" id="IPR001940">
    <property type="entry name" value="Peptidase_S1C"/>
</dbReference>
<sequence>MRKAWGILLLLPLAGALYALWTQPIPLWGRPGNVSWELAQAPPERLQEVYTQAHPAVLRIDGPEGGRGTGFFYREGLVLTAYHVVAEGGAYTLLLANRTRAQAQVVGFHEPLDLAVLRTEAQAPALLSLETGRRLQVGEPLLHIGNGRGQFIAPRFGRVTRLEASPSPFLPQGLVEASLPLAPGDSGGPVLDREGRVVGVAVAIGQTEEGFRSFFTPLLGRDQVLAEMEGGKRSYWPYLGLRGPRALTPELARELGLPPGGVLVGEVVPGGAAHRAGLRGLEAGGVPDVILEVNGVKVNSFEDLLREVRRYQVGDRVRLTVRRGGEVFQVEADLAPFPGR</sequence>
<dbReference type="Gene3D" id="2.40.10.120">
    <property type="match status" value="1"/>
</dbReference>
<dbReference type="InterPro" id="IPR051201">
    <property type="entry name" value="Chloro_Bact_Ser_Proteases"/>
</dbReference>
<dbReference type="SMART" id="SM00228">
    <property type="entry name" value="PDZ"/>
    <property type="match status" value="1"/>
</dbReference>
<keyword evidence="1 5" id="KW-0645">Protease</keyword>
<dbReference type="OrthoDB" id="24809at2"/>
<dbReference type="Proteomes" id="UP000297668">
    <property type="component" value="Unassembled WGS sequence"/>
</dbReference>
<dbReference type="SUPFAM" id="SSF50156">
    <property type="entry name" value="PDZ domain-like"/>
    <property type="match status" value="1"/>
</dbReference>
<dbReference type="Gene3D" id="2.30.42.10">
    <property type="match status" value="1"/>
</dbReference>
<dbReference type="STRING" id="1449357.GCA_000744175_01309"/>
<keyword evidence="6" id="KW-1185">Reference proteome</keyword>
<dbReference type="Proteomes" id="UP000297244">
    <property type="component" value="Unassembled WGS sequence"/>
</dbReference>
<proteinExistence type="predicted"/>
<dbReference type="PANTHER" id="PTHR43343:SF3">
    <property type="entry name" value="PROTEASE DO-LIKE 8, CHLOROPLASTIC"/>
    <property type="match status" value="1"/>
</dbReference>
<reference evidence="6 7" key="1">
    <citation type="submission" date="2019-03" db="EMBL/GenBank/DDBJ databases">
        <title>Thermus tengchongensis species for the arsenic transformation mechanism.</title>
        <authorList>
            <person name="Yuan G.C."/>
        </authorList>
    </citation>
    <scope>NUCLEOTIDE SEQUENCE [LARGE SCALE GENOMIC DNA]</scope>
    <source>
        <strain evidence="5 7">15W</strain>
        <strain evidence="4 6">15Y</strain>
    </source>
</reference>
<dbReference type="InterPro" id="IPR009003">
    <property type="entry name" value="Peptidase_S1_PA"/>
</dbReference>
<dbReference type="InterPro" id="IPR001478">
    <property type="entry name" value="PDZ"/>
</dbReference>
<keyword evidence="2" id="KW-0378">Hydrolase</keyword>
<dbReference type="PRINTS" id="PR00834">
    <property type="entry name" value="PROTEASES2C"/>
</dbReference>
<dbReference type="SUPFAM" id="SSF50494">
    <property type="entry name" value="Trypsin-like serine proteases"/>
    <property type="match status" value="1"/>
</dbReference>
<dbReference type="EMBL" id="SKBL01000014">
    <property type="protein sequence ID" value="TFU15667.1"/>
    <property type="molecule type" value="Genomic_DNA"/>
</dbReference>
<evidence type="ECO:0000313" key="4">
    <source>
        <dbReference type="EMBL" id="TFU15667.1"/>
    </source>
</evidence>
<feature type="domain" description="PDZ" evidence="3">
    <location>
        <begin position="237"/>
        <end position="325"/>
    </location>
</feature>
<evidence type="ECO:0000259" key="3">
    <source>
        <dbReference type="SMART" id="SM00228"/>
    </source>
</evidence>
<dbReference type="Pfam" id="PF13365">
    <property type="entry name" value="Trypsin_2"/>
    <property type="match status" value="1"/>
</dbReference>
<evidence type="ECO:0000313" key="5">
    <source>
        <dbReference type="EMBL" id="TFU27053.1"/>
    </source>
</evidence>
<dbReference type="GO" id="GO:0006508">
    <property type="term" value="P:proteolysis"/>
    <property type="evidence" value="ECO:0007669"/>
    <property type="project" value="UniProtKB-KW"/>
</dbReference>
<evidence type="ECO:0000256" key="1">
    <source>
        <dbReference type="ARBA" id="ARBA00022670"/>
    </source>
</evidence>
<protein>
    <submittedName>
        <fullName evidence="5">Serine protease</fullName>
    </submittedName>
</protein>
<dbReference type="Pfam" id="PF13180">
    <property type="entry name" value="PDZ_2"/>
    <property type="match status" value="1"/>
</dbReference>
<gene>
    <name evidence="4" type="ORF">E0489_08860</name>
    <name evidence="5" type="ORF">E0687_03135</name>
</gene>
<dbReference type="RefSeq" id="WP_135259687.1">
    <property type="nucleotide sequence ID" value="NZ_JAKEDU010000002.1"/>
</dbReference>
<evidence type="ECO:0000313" key="6">
    <source>
        <dbReference type="Proteomes" id="UP000297244"/>
    </source>
</evidence>
<organism evidence="5 7">
    <name type="scientific">Thermus tengchongensis</name>
    <dbReference type="NCBI Taxonomy" id="1214928"/>
    <lineage>
        <taxon>Bacteria</taxon>
        <taxon>Thermotogati</taxon>
        <taxon>Deinococcota</taxon>
        <taxon>Deinococci</taxon>
        <taxon>Thermales</taxon>
        <taxon>Thermaceae</taxon>
        <taxon>Thermus</taxon>
    </lineage>
</organism>
<evidence type="ECO:0000256" key="2">
    <source>
        <dbReference type="ARBA" id="ARBA00022801"/>
    </source>
</evidence>
<dbReference type="InterPro" id="IPR036034">
    <property type="entry name" value="PDZ_sf"/>
</dbReference>
<accession>A0A4Y9EVA4</accession>
<dbReference type="AlphaFoldDB" id="A0A4Y9EVA4"/>
<dbReference type="PANTHER" id="PTHR43343">
    <property type="entry name" value="PEPTIDASE S12"/>
    <property type="match status" value="1"/>
</dbReference>
<dbReference type="CDD" id="cd06779">
    <property type="entry name" value="cpPDZ_Deg_HtrA-like"/>
    <property type="match status" value="1"/>
</dbReference>
<dbReference type="EMBL" id="SJZF01000004">
    <property type="protein sequence ID" value="TFU27053.1"/>
    <property type="molecule type" value="Genomic_DNA"/>
</dbReference>
<dbReference type="GO" id="GO:0004252">
    <property type="term" value="F:serine-type endopeptidase activity"/>
    <property type="evidence" value="ECO:0007669"/>
    <property type="project" value="InterPro"/>
</dbReference>